<proteinExistence type="predicted"/>
<feature type="transmembrane region" description="Helical" evidence="1">
    <location>
        <begin position="79"/>
        <end position="103"/>
    </location>
</feature>
<reference evidence="2 3" key="1">
    <citation type="submission" date="2018-09" db="EMBL/GenBank/DDBJ databases">
        <title>Marinorhizobium profundi gen. nov., sp. nov., isolated from a deep-sea sediment sample from the New Britain Trench and proposal of Marinorhizobiaceae fam. nov. in the order Rhizobiales of the class Alphaproteobacteria.</title>
        <authorList>
            <person name="Cao J."/>
        </authorList>
    </citation>
    <scope>NUCLEOTIDE SEQUENCE [LARGE SCALE GENOMIC DNA]</scope>
    <source>
        <strain evidence="2 3">WS11</strain>
    </source>
</reference>
<feature type="transmembrane region" description="Helical" evidence="1">
    <location>
        <begin position="229"/>
        <end position="255"/>
    </location>
</feature>
<keyword evidence="1" id="KW-0472">Membrane</keyword>
<dbReference type="EMBL" id="CP032509">
    <property type="protein sequence ID" value="AZN70715.1"/>
    <property type="molecule type" value="Genomic_DNA"/>
</dbReference>
<feature type="transmembrane region" description="Helical" evidence="1">
    <location>
        <begin position="54"/>
        <end position="73"/>
    </location>
</feature>
<evidence type="ECO:0000313" key="2">
    <source>
        <dbReference type="EMBL" id="AZN70715.1"/>
    </source>
</evidence>
<dbReference type="OrthoDB" id="152369at2"/>
<dbReference type="NCBIfam" id="TIGR03055">
    <property type="entry name" value="photo_alph_chp2"/>
    <property type="match status" value="1"/>
</dbReference>
<name>A0A3Q8XLY8_9HYPH</name>
<keyword evidence="1" id="KW-0812">Transmembrane</keyword>
<feature type="transmembrane region" description="Helical" evidence="1">
    <location>
        <begin position="124"/>
        <end position="147"/>
    </location>
</feature>
<dbReference type="InterPro" id="IPR017496">
    <property type="entry name" value="Photo_alph_chp2"/>
</dbReference>
<keyword evidence="3" id="KW-1185">Reference proteome</keyword>
<accession>A0A3Q8XLY8</accession>
<dbReference type="Proteomes" id="UP000268192">
    <property type="component" value="Chromosome"/>
</dbReference>
<dbReference type="KEGG" id="abaw:D5400_04990"/>
<feature type="transmembrane region" description="Helical" evidence="1">
    <location>
        <begin position="20"/>
        <end position="42"/>
    </location>
</feature>
<organism evidence="2 3">
    <name type="scientific">Georhizobium profundi</name>
    <dbReference type="NCBI Taxonomy" id="2341112"/>
    <lineage>
        <taxon>Bacteria</taxon>
        <taxon>Pseudomonadati</taxon>
        <taxon>Pseudomonadota</taxon>
        <taxon>Alphaproteobacteria</taxon>
        <taxon>Hyphomicrobiales</taxon>
        <taxon>Rhizobiaceae</taxon>
        <taxon>Georhizobium</taxon>
    </lineage>
</organism>
<evidence type="ECO:0000313" key="3">
    <source>
        <dbReference type="Proteomes" id="UP000268192"/>
    </source>
</evidence>
<sequence length="287" mass="30802">MHCRRQAASSRSGKQKAVSAYLAPIAYALFLWWFATGAILFLDGLPRRTYGFSMAGATVMLVAGLVGIAWTGTQAGVSAVYGAFTSALAIWAFVEMSFLMGFVTGTRTRPCHAHCSGLAHMGHAIGAIIWHELLIVAAAIVIALLTWSAENQVGFWTFMILWGMRASAKLNLHFGVRNLGESLLPPHLAYLKSFLRKRSMNAFFPVSITISTVIATAMGLALIDASDAAQIAGLTLLLTLLVLAVVEHWFLVLPLPVDAIWNWSRSGVGATQLGAKAPVAPAKVHVE</sequence>
<protein>
    <submittedName>
        <fullName evidence="2">DUF3623 domain-containing protein</fullName>
    </submittedName>
</protein>
<evidence type="ECO:0000256" key="1">
    <source>
        <dbReference type="SAM" id="Phobius"/>
    </source>
</evidence>
<feature type="transmembrane region" description="Helical" evidence="1">
    <location>
        <begin position="202"/>
        <end position="223"/>
    </location>
</feature>
<dbReference type="AlphaFoldDB" id="A0A3Q8XLY8"/>
<gene>
    <name evidence="2" type="ORF">D5400_04990</name>
</gene>
<dbReference type="Pfam" id="PF12291">
    <property type="entry name" value="DUF3623"/>
    <property type="match status" value="1"/>
</dbReference>
<keyword evidence="1" id="KW-1133">Transmembrane helix</keyword>